<evidence type="ECO:0000259" key="2">
    <source>
        <dbReference type="Pfam" id="PF13556"/>
    </source>
</evidence>
<dbReference type="PANTHER" id="PTHR33744">
    <property type="entry name" value="CARBOHYDRATE DIACID REGULATOR"/>
    <property type="match status" value="1"/>
</dbReference>
<dbReference type="EMBL" id="MZGX01000005">
    <property type="protein sequence ID" value="OPX45235.1"/>
    <property type="molecule type" value="Genomic_DNA"/>
</dbReference>
<dbReference type="InterPro" id="IPR051448">
    <property type="entry name" value="CdaR-like_regulators"/>
</dbReference>
<organism evidence="3 4">
    <name type="scientific">Ruminiclostridium hungatei</name>
    <name type="common">Clostridium hungatei</name>
    <dbReference type="NCBI Taxonomy" id="48256"/>
    <lineage>
        <taxon>Bacteria</taxon>
        <taxon>Bacillati</taxon>
        <taxon>Bacillota</taxon>
        <taxon>Clostridia</taxon>
        <taxon>Eubacteriales</taxon>
        <taxon>Oscillospiraceae</taxon>
        <taxon>Ruminiclostridium</taxon>
    </lineage>
</organism>
<dbReference type="STRING" id="48256.CLHUN_11220"/>
<gene>
    <name evidence="3" type="primary">pucR_1</name>
    <name evidence="3" type="ORF">CLHUN_11220</name>
</gene>
<dbReference type="OrthoDB" id="143422at2"/>
<dbReference type="InterPro" id="IPR025736">
    <property type="entry name" value="PucR_C-HTH_dom"/>
</dbReference>
<dbReference type="RefSeq" id="WP_080063571.1">
    <property type="nucleotide sequence ID" value="NZ_MZGX01000005.1"/>
</dbReference>
<sequence length="372" mass="42797">MHTQVSDLYGHAGEKYNLRICGGQSGFNNSVSWVYLAEDIQNISFLKGGELVITTGLFTQSSVRLHEFISALIMRNCSGILINVGKYLHPLDITPEIRELCDRNSFPVFTMPWEVHLVDIMQDFSILLLQNNQREEQLDVSFLSALYQSPVQENLLRTMNQFGFATSSDYRIIVIRNLQDSTRITSPLNGLGLKYHLFEHDHLHILILSLTSTRLPLSGIIDLICFCDSIRLGVSDIIRSLADISASYKRARFSLAAAVLWDRQIVNFDDMGLFQILFSSSDPALLQTIYERHLGVLEQYDTLHDSDYMKTLRIFLLSDCNILDTAFRMHTHRNTIVYRMRKIKDILNTELDNSEVKFNLLMAFYLKEYFSI</sequence>
<dbReference type="AlphaFoldDB" id="A0A1V4SP42"/>
<protein>
    <submittedName>
        <fullName evidence="3">Purine catabolism regulatory protein</fullName>
    </submittedName>
</protein>
<evidence type="ECO:0000313" key="3">
    <source>
        <dbReference type="EMBL" id="OPX45235.1"/>
    </source>
</evidence>
<dbReference type="Gene3D" id="1.10.10.2840">
    <property type="entry name" value="PucR C-terminal helix-turn-helix domain"/>
    <property type="match status" value="1"/>
</dbReference>
<dbReference type="InterPro" id="IPR012914">
    <property type="entry name" value="PucR_dom"/>
</dbReference>
<dbReference type="Proteomes" id="UP000191554">
    <property type="component" value="Unassembled WGS sequence"/>
</dbReference>
<dbReference type="InterPro" id="IPR042070">
    <property type="entry name" value="PucR_C-HTH_sf"/>
</dbReference>
<evidence type="ECO:0000313" key="4">
    <source>
        <dbReference type="Proteomes" id="UP000191554"/>
    </source>
</evidence>
<dbReference type="PANTHER" id="PTHR33744:SF1">
    <property type="entry name" value="DNA-BINDING TRANSCRIPTIONAL ACTIVATOR ADER"/>
    <property type="match status" value="1"/>
</dbReference>
<keyword evidence="4" id="KW-1185">Reference proteome</keyword>
<feature type="domain" description="PucR C-terminal helix-turn-helix" evidence="2">
    <location>
        <begin position="309"/>
        <end position="364"/>
    </location>
</feature>
<feature type="domain" description="Purine catabolism PurC-like" evidence="1">
    <location>
        <begin position="18"/>
        <end position="124"/>
    </location>
</feature>
<proteinExistence type="predicted"/>
<evidence type="ECO:0000259" key="1">
    <source>
        <dbReference type="Pfam" id="PF07905"/>
    </source>
</evidence>
<dbReference type="Pfam" id="PF13556">
    <property type="entry name" value="HTH_30"/>
    <property type="match status" value="1"/>
</dbReference>
<comment type="caution">
    <text evidence="3">The sequence shown here is derived from an EMBL/GenBank/DDBJ whole genome shotgun (WGS) entry which is preliminary data.</text>
</comment>
<dbReference type="Pfam" id="PF07905">
    <property type="entry name" value="PucR"/>
    <property type="match status" value="1"/>
</dbReference>
<reference evidence="3 4" key="1">
    <citation type="submission" date="2017-03" db="EMBL/GenBank/DDBJ databases">
        <title>Genome sequence of Clostridium hungatei DSM 14427.</title>
        <authorList>
            <person name="Poehlein A."/>
            <person name="Daniel R."/>
        </authorList>
    </citation>
    <scope>NUCLEOTIDE SEQUENCE [LARGE SCALE GENOMIC DNA]</scope>
    <source>
        <strain evidence="3 4">DSM 14427</strain>
    </source>
</reference>
<accession>A0A1V4SP42</accession>
<name>A0A1V4SP42_RUMHU</name>